<reference evidence="2" key="1">
    <citation type="journal article" date="2019" name="Int. J. Syst. Evol. Microbiol.">
        <title>The Global Catalogue of Microorganisms (GCM) 10K type strain sequencing project: providing services to taxonomists for standard genome sequencing and annotation.</title>
        <authorList>
            <consortium name="The Broad Institute Genomics Platform"/>
            <consortium name="The Broad Institute Genome Sequencing Center for Infectious Disease"/>
            <person name="Wu L."/>
            <person name="Ma J."/>
        </authorList>
    </citation>
    <scope>NUCLEOTIDE SEQUENCE [LARGE SCALE GENOMIC DNA]</scope>
    <source>
        <strain evidence="2">CGMCC 4.7683</strain>
    </source>
</reference>
<gene>
    <name evidence="1" type="ORF">GCM10017790_65480</name>
</gene>
<sequence>MRSVRPPGRWVPEVANCYSCCVSVGSMSDAVKIAELIGNAKIVAIGENNHHVHEFGDLRNRLLRELVEHHGFRVVGFESGFAEGELVQDWLNGAPGDVVDVGRDGFTFSLGESPEAHEMLTWLRERGDVRYYGLDVPSSAGSPLPSLDAVRAYLSTVDEAATGLVDEAIEATKCYASVSSAEAPAKYAALDAAAKDKATAALTRLKTHLASLRPVYGDTAVAEHHVEGALRLDAYLAEVAAMMSGSAPALQSGSRDAYMAESVRLIRRLHGDDTKIVVMLHNGHLQRVPFSPFPGLTAPSAGTHLAAEFGDDYFALGLTAVKGETTGLKPDPAARLGFTVYRQELDAPADGSVEAEGPGLVDLRPRRGTKGPQSIRHAHLFNAVDVVDAFDALVCFPESTVSGHLRPAPADRVVEVAPRG</sequence>
<dbReference type="InterPro" id="IPR052036">
    <property type="entry name" value="Hydrolase/PRTase-associated"/>
</dbReference>
<evidence type="ECO:0000313" key="2">
    <source>
        <dbReference type="Proteomes" id="UP000635387"/>
    </source>
</evidence>
<evidence type="ECO:0000313" key="1">
    <source>
        <dbReference type="EMBL" id="GHH31036.1"/>
    </source>
</evidence>
<proteinExistence type="predicted"/>
<dbReference type="PANTHER" id="PTHR31299:SF0">
    <property type="entry name" value="ESTERASE, PUTATIVE (AFU_ORTHOLOGUE AFUA_1G05850)-RELATED"/>
    <property type="match status" value="1"/>
</dbReference>
<protein>
    <submittedName>
        <fullName evidence="1">Erythromycin esterase</fullName>
    </submittedName>
</protein>
<comment type="caution">
    <text evidence="1">The sequence shown here is derived from an EMBL/GenBank/DDBJ whole genome shotgun (WGS) entry which is preliminary data.</text>
</comment>
<organism evidence="1 2">
    <name type="scientific">Amycolatopsis oliviviridis</name>
    <dbReference type="NCBI Taxonomy" id="1471590"/>
    <lineage>
        <taxon>Bacteria</taxon>
        <taxon>Bacillati</taxon>
        <taxon>Actinomycetota</taxon>
        <taxon>Actinomycetes</taxon>
        <taxon>Pseudonocardiales</taxon>
        <taxon>Pseudonocardiaceae</taxon>
        <taxon>Amycolatopsis</taxon>
    </lineage>
</organism>
<dbReference type="SUPFAM" id="SSF159501">
    <property type="entry name" value="EreA/ChaN-like"/>
    <property type="match status" value="1"/>
</dbReference>
<dbReference type="Proteomes" id="UP000635387">
    <property type="component" value="Unassembled WGS sequence"/>
</dbReference>
<accession>A0ABQ3M3R6</accession>
<dbReference type="CDD" id="cd14728">
    <property type="entry name" value="Ere-like"/>
    <property type="match status" value="1"/>
</dbReference>
<dbReference type="EMBL" id="BNAY01000009">
    <property type="protein sequence ID" value="GHH31036.1"/>
    <property type="molecule type" value="Genomic_DNA"/>
</dbReference>
<keyword evidence="2" id="KW-1185">Reference proteome</keyword>
<dbReference type="Gene3D" id="3.40.1660.10">
    <property type="entry name" value="EreA-like (biosynthetic domain)"/>
    <property type="match status" value="2"/>
</dbReference>
<dbReference type="Pfam" id="PF05139">
    <property type="entry name" value="Erythro_esteras"/>
    <property type="match status" value="1"/>
</dbReference>
<dbReference type="PANTHER" id="PTHR31299">
    <property type="entry name" value="ESTERASE, PUTATIVE (AFU_ORTHOLOGUE AFUA_1G05850)-RELATED"/>
    <property type="match status" value="1"/>
</dbReference>
<name>A0ABQ3M3R6_9PSEU</name>
<dbReference type="InterPro" id="IPR007815">
    <property type="entry name" value="Emycin_Estase"/>
</dbReference>